<dbReference type="Pfam" id="PF04647">
    <property type="entry name" value="AgrB"/>
    <property type="match status" value="1"/>
</dbReference>
<keyword evidence="3" id="KW-0645">Protease</keyword>
<dbReference type="GO" id="GO:0016020">
    <property type="term" value="C:membrane"/>
    <property type="evidence" value="ECO:0007669"/>
    <property type="project" value="InterPro"/>
</dbReference>
<organism evidence="9 10">
    <name type="scientific">Clostridium puniceum</name>
    <dbReference type="NCBI Taxonomy" id="29367"/>
    <lineage>
        <taxon>Bacteria</taxon>
        <taxon>Bacillati</taxon>
        <taxon>Bacillota</taxon>
        <taxon>Clostridia</taxon>
        <taxon>Eubacteriales</taxon>
        <taxon>Clostridiaceae</taxon>
        <taxon>Clostridium</taxon>
    </lineage>
</organism>
<dbReference type="EMBL" id="LZZM01000245">
    <property type="protein sequence ID" value="OOM69977.1"/>
    <property type="molecule type" value="Genomic_DNA"/>
</dbReference>
<keyword evidence="4 8" id="KW-0812">Transmembrane</keyword>
<dbReference type="InterPro" id="IPR006741">
    <property type="entry name" value="AgrB"/>
</dbReference>
<feature type="transmembrane region" description="Helical" evidence="8">
    <location>
        <begin position="79"/>
        <end position="100"/>
    </location>
</feature>
<comment type="caution">
    <text evidence="9">The sequence shown here is derived from an EMBL/GenBank/DDBJ whole genome shotgun (WGS) entry which is preliminary data.</text>
</comment>
<keyword evidence="1" id="KW-1003">Cell membrane</keyword>
<dbReference type="GO" id="GO:0009372">
    <property type="term" value="P:quorum sensing"/>
    <property type="evidence" value="ECO:0007669"/>
    <property type="project" value="UniProtKB-KW"/>
</dbReference>
<dbReference type="SMART" id="SM00793">
    <property type="entry name" value="AgrB"/>
    <property type="match status" value="1"/>
</dbReference>
<evidence type="ECO:0000256" key="8">
    <source>
        <dbReference type="SAM" id="Phobius"/>
    </source>
</evidence>
<evidence type="ECO:0000256" key="4">
    <source>
        <dbReference type="ARBA" id="ARBA00022692"/>
    </source>
</evidence>
<proteinExistence type="predicted"/>
<evidence type="ECO:0000313" key="10">
    <source>
        <dbReference type="Proteomes" id="UP000190890"/>
    </source>
</evidence>
<dbReference type="OrthoDB" id="2044325at2"/>
<reference evidence="9 10" key="1">
    <citation type="submission" date="2016-05" db="EMBL/GenBank/DDBJ databases">
        <title>Microbial solvent formation.</title>
        <authorList>
            <person name="Poehlein A."/>
            <person name="Montoya Solano J.D."/>
            <person name="Flitsch S."/>
            <person name="Krabben P."/>
            <person name="Duerre P."/>
            <person name="Daniel R."/>
        </authorList>
    </citation>
    <scope>NUCLEOTIDE SEQUENCE [LARGE SCALE GENOMIC DNA]</scope>
    <source>
        <strain evidence="9 10">DSM 2619</strain>
    </source>
</reference>
<keyword evidence="2" id="KW-0673">Quorum sensing</keyword>
<dbReference type="EC" id="3.4.-.-" evidence="9"/>
<sequence>MIKDVSNFITEYLGKNNSSLTETDLLKINYSLQVIFGDSIKLTTIFLIFLCLKQLPLFFLSFTILISTRPLGGGLHCKTFTECFIVSIIYFTLVLIFSILSPKFSLYFYVIFFIISFIIILRYAPCPNTKRPIKNKERLKTLSLLSLTFWMILFFKFTNLQICNCIFGSLFLQILQLIIFNMKGVVSNAKIYKFFFSHAT</sequence>
<dbReference type="AlphaFoldDB" id="A0A1S8SWT7"/>
<dbReference type="GO" id="GO:0008233">
    <property type="term" value="F:peptidase activity"/>
    <property type="evidence" value="ECO:0007669"/>
    <property type="project" value="UniProtKB-KW"/>
</dbReference>
<keyword evidence="6 8" id="KW-1133">Transmembrane helix</keyword>
<name>A0A1S8SWT7_9CLOT</name>
<evidence type="ECO:0000256" key="5">
    <source>
        <dbReference type="ARBA" id="ARBA00022801"/>
    </source>
</evidence>
<evidence type="ECO:0000256" key="7">
    <source>
        <dbReference type="ARBA" id="ARBA00023136"/>
    </source>
</evidence>
<accession>A0A1S8SWT7</accession>
<feature type="transmembrane region" description="Helical" evidence="8">
    <location>
        <begin position="144"/>
        <end position="160"/>
    </location>
</feature>
<evidence type="ECO:0000256" key="6">
    <source>
        <dbReference type="ARBA" id="ARBA00022989"/>
    </source>
</evidence>
<feature type="transmembrane region" description="Helical" evidence="8">
    <location>
        <begin position="45"/>
        <end position="67"/>
    </location>
</feature>
<keyword evidence="7 8" id="KW-0472">Membrane</keyword>
<dbReference type="STRING" id="29367.CLPUN_53090"/>
<dbReference type="RefSeq" id="WP_077850183.1">
    <property type="nucleotide sequence ID" value="NZ_LZZM01000245.1"/>
</dbReference>
<feature type="transmembrane region" description="Helical" evidence="8">
    <location>
        <begin position="106"/>
        <end position="124"/>
    </location>
</feature>
<evidence type="ECO:0000256" key="2">
    <source>
        <dbReference type="ARBA" id="ARBA00022654"/>
    </source>
</evidence>
<evidence type="ECO:0000313" key="9">
    <source>
        <dbReference type="EMBL" id="OOM69977.1"/>
    </source>
</evidence>
<keyword evidence="5 9" id="KW-0378">Hydrolase</keyword>
<evidence type="ECO:0000256" key="3">
    <source>
        <dbReference type="ARBA" id="ARBA00022670"/>
    </source>
</evidence>
<keyword evidence="10" id="KW-1185">Reference proteome</keyword>
<dbReference type="Proteomes" id="UP000190890">
    <property type="component" value="Unassembled WGS sequence"/>
</dbReference>
<protein>
    <submittedName>
        <fullName evidence="9">Putative AgrB-like protein</fullName>
        <ecNumber evidence="9">3.4.-.-</ecNumber>
    </submittedName>
</protein>
<dbReference type="GO" id="GO:0006508">
    <property type="term" value="P:proteolysis"/>
    <property type="evidence" value="ECO:0007669"/>
    <property type="project" value="UniProtKB-KW"/>
</dbReference>
<gene>
    <name evidence="9" type="ORF">CLPUN_53090</name>
</gene>
<feature type="transmembrane region" description="Helical" evidence="8">
    <location>
        <begin position="166"/>
        <end position="186"/>
    </location>
</feature>
<evidence type="ECO:0000256" key="1">
    <source>
        <dbReference type="ARBA" id="ARBA00022475"/>
    </source>
</evidence>